<dbReference type="InterPro" id="IPR011805">
    <property type="entry name" value="RNase_R"/>
</dbReference>
<dbReference type="GO" id="GO:0003723">
    <property type="term" value="F:RNA binding"/>
    <property type="evidence" value="ECO:0007669"/>
    <property type="project" value="UniProtKB-UniRule"/>
</dbReference>
<evidence type="ECO:0000313" key="12">
    <source>
        <dbReference type="Proteomes" id="UP000321577"/>
    </source>
</evidence>
<dbReference type="Pfam" id="PF17876">
    <property type="entry name" value="CSD2"/>
    <property type="match status" value="1"/>
</dbReference>
<evidence type="ECO:0000256" key="9">
    <source>
        <dbReference type="SAM" id="MobiDB-lite"/>
    </source>
</evidence>
<dbReference type="PANTHER" id="PTHR23355">
    <property type="entry name" value="RIBONUCLEASE"/>
    <property type="match status" value="1"/>
</dbReference>
<dbReference type="CDD" id="cd04471">
    <property type="entry name" value="S1_RNase_R"/>
    <property type="match status" value="1"/>
</dbReference>
<dbReference type="EMBL" id="BKAG01000008">
    <property type="protein sequence ID" value="GEP42203.1"/>
    <property type="molecule type" value="Genomic_DNA"/>
</dbReference>
<dbReference type="PROSITE" id="PS01175">
    <property type="entry name" value="RIBONUCLEASE_II"/>
    <property type="match status" value="1"/>
</dbReference>
<dbReference type="GO" id="GO:0008859">
    <property type="term" value="F:exoribonuclease II activity"/>
    <property type="evidence" value="ECO:0007669"/>
    <property type="project" value="UniProtKB-UniRule"/>
</dbReference>
<dbReference type="InterPro" id="IPR040476">
    <property type="entry name" value="CSD2"/>
</dbReference>
<dbReference type="Pfam" id="PF00773">
    <property type="entry name" value="RNB"/>
    <property type="match status" value="1"/>
</dbReference>
<dbReference type="SUPFAM" id="SSF50249">
    <property type="entry name" value="Nucleic acid-binding proteins"/>
    <property type="match status" value="3"/>
</dbReference>
<evidence type="ECO:0000256" key="5">
    <source>
        <dbReference type="ARBA" id="ARBA00022801"/>
    </source>
</evidence>
<dbReference type="PROSITE" id="PS50126">
    <property type="entry name" value="S1"/>
    <property type="match status" value="1"/>
</dbReference>
<dbReference type="Pfam" id="PF00575">
    <property type="entry name" value="S1"/>
    <property type="match status" value="1"/>
</dbReference>
<evidence type="ECO:0000256" key="3">
    <source>
        <dbReference type="ARBA" id="ARBA00022490"/>
    </source>
</evidence>
<dbReference type="AlphaFoldDB" id="A0A512M652"/>
<feature type="compositionally biased region" description="Pro residues" evidence="9">
    <location>
        <begin position="750"/>
        <end position="768"/>
    </location>
</feature>
<comment type="catalytic activity">
    <reaction evidence="1 8">
        <text>Exonucleolytic cleavage in the 3'- to 5'-direction to yield nucleoside 5'-phosphates.</text>
        <dbReference type="EC" id="3.1.13.1"/>
    </reaction>
</comment>
<proteinExistence type="inferred from homology"/>
<dbReference type="InterPro" id="IPR022966">
    <property type="entry name" value="RNase_II/R_CS"/>
</dbReference>
<dbReference type="Gene3D" id="2.40.50.140">
    <property type="entry name" value="Nucleic acid-binding proteins"/>
    <property type="match status" value="2"/>
</dbReference>
<feature type="region of interest" description="Disordered" evidence="9">
    <location>
        <begin position="661"/>
        <end position="795"/>
    </location>
</feature>
<gene>
    <name evidence="8 11" type="primary">rnr</name>
    <name evidence="11" type="ORF">BGE01nite_14940</name>
</gene>
<evidence type="ECO:0000256" key="6">
    <source>
        <dbReference type="ARBA" id="ARBA00022839"/>
    </source>
</evidence>
<dbReference type="InterPro" id="IPR003029">
    <property type="entry name" value="S1_domain"/>
</dbReference>
<dbReference type="GO" id="GO:0005829">
    <property type="term" value="C:cytosol"/>
    <property type="evidence" value="ECO:0007669"/>
    <property type="project" value="TreeGrafter"/>
</dbReference>
<comment type="function">
    <text evidence="8">3'-5' exoribonuclease that releases 5'-nucleoside monophosphates and is involved in maturation of structured RNAs.</text>
</comment>
<evidence type="ECO:0000256" key="1">
    <source>
        <dbReference type="ARBA" id="ARBA00001849"/>
    </source>
</evidence>
<evidence type="ECO:0000259" key="10">
    <source>
        <dbReference type="PROSITE" id="PS50126"/>
    </source>
</evidence>
<comment type="similarity">
    <text evidence="8">Belongs to the RNR ribonuclease family. RNase R subfamily.</text>
</comment>
<dbReference type="EC" id="3.1.13.1" evidence="8"/>
<keyword evidence="4 8" id="KW-0540">Nuclease</keyword>
<evidence type="ECO:0000256" key="8">
    <source>
        <dbReference type="HAMAP-Rule" id="MF_01895"/>
    </source>
</evidence>
<keyword evidence="6 8" id="KW-0269">Exonuclease</keyword>
<sequence>MVQRGLIVRTKGNRFIVSSEADLIPGVIQITRGGRGFVQPDKPGIGEIGIPESATDTALHGDRVLVRIDVRPRGFLKKDSPQDQTGAVVRILERGRKQFVGTLNKGRQFLFVTPDDPRLPSAVHVPPPRDVGRQANIGDKVVVEILEWESRHVPPEGEIIEVLGSPDAEGVDMLSVIRHYDLNLHFPKNVLAEANAIAKSRPDNQPSADECRDRVDCRSHNVITIDPDDARDFDDAICLQRQGRDWRLWVHIADVSHYVKPGSPLDIEAKKRGNSTYLVDRVIPMLPEALSNELCSLKPGIDRLTKCVEFVLSDAGKVISSKFYPSVIHSKRRFTYKEAFAALQRPPQGEIEQMLHDANAMAQKIREHRFANGSLDLDFPENKIRLDETGKVIRIERIENDISHQLIEEYMLLANEAVAGRLMQLDIPAVYRVHESPKEKRLNDYREDVLSHRIQCGDLNHRPEVQKLLAKLGTLPIGDALKIGFLKSMMRARYAVEPLGHYGLAKKKYTHFTSPIRRYADLVVHRALFDKVPLQVSVAKEIAEHISLTEKNSSDAERDSKEVKLYAYLESQMNSKKPQPYSALVTDVRNFGFFVDVSDLGMSGLVPLSAIPDDFFTLDQSRGYLVGRHSRRIIKLGDRVTVQIYRIDRLKKQVDFSLTNRPVSTQASPPARSTQSAALHSTQPARSGPPARSNAPSRRFSEPVARPNQSHGKVGAPPAKAGRAPAKTNPAPARSGPPPERTSDRRGKAAPPPSKPGKAPQPGPPPESPSESAPPRKLRFYEKPPFRRRKKPTDT</sequence>
<accession>A0A512M652</accession>
<evidence type="ECO:0000256" key="7">
    <source>
        <dbReference type="ARBA" id="ARBA00022884"/>
    </source>
</evidence>
<dbReference type="HAMAP" id="MF_01895">
    <property type="entry name" value="RNase_R"/>
    <property type="match status" value="1"/>
</dbReference>
<dbReference type="SMART" id="SM00955">
    <property type="entry name" value="RNB"/>
    <property type="match status" value="1"/>
</dbReference>
<dbReference type="InterPro" id="IPR012340">
    <property type="entry name" value="NA-bd_OB-fold"/>
</dbReference>
<dbReference type="InterPro" id="IPR001900">
    <property type="entry name" value="RNase_II/R"/>
</dbReference>
<dbReference type="SMART" id="SM00316">
    <property type="entry name" value="S1"/>
    <property type="match status" value="1"/>
</dbReference>
<dbReference type="InterPro" id="IPR050180">
    <property type="entry name" value="RNR_Ribonuclease"/>
</dbReference>
<comment type="subcellular location">
    <subcellularLocation>
        <location evidence="2 8">Cytoplasm</location>
    </subcellularLocation>
</comment>
<reference evidence="11 12" key="1">
    <citation type="submission" date="2019-07" db="EMBL/GenBank/DDBJ databases">
        <title>Whole genome shotgun sequence of Brevifollis gellanilyticus NBRC 108608.</title>
        <authorList>
            <person name="Hosoyama A."/>
            <person name="Uohara A."/>
            <person name="Ohji S."/>
            <person name="Ichikawa N."/>
        </authorList>
    </citation>
    <scope>NUCLEOTIDE SEQUENCE [LARGE SCALE GENOMIC DNA]</scope>
    <source>
        <strain evidence="11 12">NBRC 108608</strain>
    </source>
</reference>
<dbReference type="PANTHER" id="PTHR23355:SF9">
    <property type="entry name" value="DIS3-LIKE EXONUCLEASE 2"/>
    <property type="match status" value="1"/>
</dbReference>
<keyword evidence="3 8" id="KW-0963">Cytoplasm</keyword>
<name>A0A512M652_9BACT</name>
<dbReference type="NCBIfam" id="TIGR02063">
    <property type="entry name" value="RNase_R"/>
    <property type="match status" value="1"/>
</dbReference>
<dbReference type="NCBIfam" id="TIGR00358">
    <property type="entry name" value="3_prime_RNase"/>
    <property type="match status" value="1"/>
</dbReference>
<dbReference type="Proteomes" id="UP000321577">
    <property type="component" value="Unassembled WGS sequence"/>
</dbReference>
<feature type="compositionally biased region" description="Polar residues" evidence="9">
    <location>
        <begin position="661"/>
        <end position="685"/>
    </location>
</feature>
<dbReference type="Pfam" id="PF08206">
    <property type="entry name" value="OB_RNB"/>
    <property type="match status" value="1"/>
</dbReference>
<evidence type="ECO:0000313" key="11">
    <source>
        <dbReference type="EMBL" id="GEP42203.1"/>
    </source>
</evidence>
<keyword evidence="7 8" id="KW-0694">RNA-binding</keyword>
<dbReference type="GO" id="GO:0006402">
    <property type="term" value="P:mRNA catabolic process"/>
    <property type="evidence" value="ECO:0007669"/>
    <property type="project" value="TreeGrafter"/>
</dbReference>
<keyword evidence="12" id="KW-1185">Reference proteome</keyword>
<feature type="compositionally biased region" description="Basic residues" evidence="9">
    <location>
        <begin position="786"/>
        <end position="795"/>
    </location>
</feature>
<feature type="compositionally biased region" description="Low complexity" evidence="9">
    <location>
        <begin position="712"/>
        <end position="727"/>
    </location>
</feature>
<organism evidence="11 12">
    <name type="scientific">Brevifollis gellanilyticus</name>
    <dbReference type="NCBI Taxonomy" id="748831"/>
    <lineage>
        <taxon>Bacteria</taxon>
        <taxon>Pseudomonadati</taxon>
        <taxon>Verrucomicrobiota</taxon>
        <taxon>Verrucomicrobiia</taxon>
        <taxon>Verrucomicrobiales</taxon>
        <taxon>Verrucomicrobiaceae</taxon>
    </lineage>
</organism>
<protein>
    <recommendedName>
        <fullName evidence="8">Ribonuclease R</fullName>
        <shortName evidence="8">RNase R</shortName>
        <ecNumber evidence="8">3.1.13.1</ecNumber>
    </recommendedName>
</protein>
<dbReference type="InterPro" id="IPR013223">
    <property type="entry name" value="RNase_B_OB_dom"/>
</dbReference>
<keyword evidence="5 8" id="KW-0378">Hydrolase</keyword>
<dbReference type="InterPro" id="IPR004476">
    <property type="entry name" value="RNase_II/RNase_R"/>
</dbReference>
<feature type="domain" description="S1 motif" evidence="10">
    <location>
        <begin position="578"/>
        <end position="659"/>
    </location>
</feature>
<evidence type="ECO:0000256" key="4">
    <source>
        <dbReference type="ARBA" id="ARBA00022722"/>
    </source>
</evidence>
<comment type="caution">
    <text evidence="11">The sequence shown here is derived from an EMBL/GenBank/DDBJ whole genome shotgun (WGS) entry which is preliminary data.</text>
</comment>
<evidence type="ECO:0000256" key="2">
    <source>
        <dbReference type="ARBA" id="ARBA00004496"/>
    </source>
</evidence>